<comment type="caution">
    <text evidence="1">The sequence shown here is derived from an EMBL/GenBank/DDBJ whole genome shotgun (WGS) entry which is preliminary data.</text>
</comment>
<evidence type="ECO:0000313" key="1">
    <source>
        <dbReference type="EMBL" id="KZX22309.1"/>
    </source>
</evidence>
<evidence type="ECO:0000313" key="2">
    <source>
        <dbReference type="Proteomes" id="UP000076717"/>
    </source>
</evidence>
<organism evidence="1 2">
    <name type="scientific">Rathayibacter tanaceti</name>
    <dbReference type="NCBI Taxonomy" id="1671680"/>
    <lineage>
        <taxon>Bacteria</taxon>
        <taxon>Bacillati</taxon>
        <taxon>Actinomycetota</taxon>
        <taxon>Actinomycetes</taxon>
        <taxon>Micrococcales</taxon>
        <taxon>Microbacteriaceae</taxon>
        <taxon>Rathayibacter</taxon>
    </lineage>
</organism>
<sequence>MPSLYRSRELTADDLRVPLYSEPLLVGYALH</sequence>
<name>A0A162GJM9_9MICO</name>
<reference evidence="1 2" key="1">
    <citation type="submission" date="2015-08" db="EMBL/GenBank/DDBJ databases">
        <title>Draft Genome Sequence of Rathayibacter sp. Strain VKM Ac-2596 Isolated from Leaf Gall Induced by Plant-Parasitic Nematodes.</title>
        <authorList>
            <person name="Vasilenko O.V."/>
            <person name="Starodumova I.P."/>
            <person name="Tarlachkov S.V."/>
            <person name="Dorofeeva L.V."/>
            <person name="Evtushenko L.I."/>
        </authorList>
    </citation>
    <scope>NUCLEOTIDE SEQUENCE [LARGE SCALE GENOMIC DNA]</scope>
    <source>
        <strain evidence="1 2">VKM Ac-2596</strain>
    </source>
</reference>
<dbReference type="EMBL" id="LIIN01000010">
    <property type="protein sequence ID" value="KZX22309.1"/>
    <property type="molecule type" value="Genomic_DNA"/>
</dbReference>
<proteinExistence type="predicted"/>
<keyword evidence="2" id="KW-1185">Reference proteome</keyword>
<protein>
    <submittedName>
        <fullName evidence="1">Uncharacterized protein</fullName>
    </submittedName>
</protein>
<dbReference type="Proteomes" id="UP000076717">
    <property type="component" value="Unassembled WGS sequence"/>
</dbReference>
<dbReference type="AlphaFoldDB" id="A0A162GJM9"/>
<gene>
    <name evidence="1" type="ORF">ACH61_00550</name>
</gene>
<accession>A0A162GJM9</accession>